<dbReference type="GO" id="GO:0003743">
    <property type="term" value="F:translation initiation factor activity"/>
    <property type="evidence" value="ECO:0007669"/>
    <property type="project" value="InterPro"/>
</dbReference>
<feature type="compositionally biased region" description="Polar residues" evidence="2">
    <location>
        <begin position="50"/>
        <end position="61"/>
    </location>
</feature>
<feature type="region of interest" description="Disordered" evidence="2">
    <location>
        <begin position="698"/>
        <end position="717"/>
    </location>
</feature>
<feature type="coiled-coil region" evidence="1">
    <location>
        <begin position="297"/>
        <end position="362"/>
    </location>
</feature>
<feature type="region of interest" description="Disordered" evidence="2">
    <location>
        <begin position="370"/>
        <end position="595"/>
    </location>
</feature>
<sequence>MARSLGGVGAWAEEAEREEAERLKAAAEAEAEAEVAPAAAISKSRRKKNPTYSISEVTTGQYVGPGGRSRALPDTRIFPFADRSMVSDQSSRGRGFDTRPQEFDRKREAFPVPASRADQVDDWGSVKRASAAGSAAAPRDQPHSNSDRRRFPSQDGKRTVESSSEETKQAELVQRQARVRSDPFAGARPREQVLADKEKEGQLDKDRISEKDKMYAAVKDGDKVSSVVEEQEEVIGEEKSRSSLSSRPPTPRGLELESQIVAPKKKVNPFGEAKPREVQLEQRGVDYRQIDLDLERRSAVRSELEKERELKEEIRELGNLLKNSNEGDYAKPVEGSGHKEHADNIQVQLIQKESELQELTLTLDDMVRFPQKLVDRPSSQSGRSDYSGKLASGSERSDISRVYNPERLGSLSLSGERVGEYDGERPGLGSRERDMSRRFEPERWGGPGFRSDRAGFIAASDSGWTGTRLGYNDRFQGNGSERPRSNSGHFNVNRGHPIERQDSHSQRNNIPRVYDSVRPSSGSRHSDARGYGSERSGLGSRHDDTRTYETERPGAGSWQGDARWYESAGPRPNSRSNDMLRGLAPERPVPLPARENTFREGSDFERPVNFGGGNERKKSVFERLGPIPAQRELPRGYNVGRLGSRPDSVDTYGEVSAVDWQFGNEDNVRFHQVRGSSTAHERDTMEPWLAQADIRRGYDRGSERSSNDQFMYKGSTYDEDFNRRRNYRQQGNDRRGHYVVQNKFGQGKGVHVDHR</sequence>
<feature type="compositionally biased region" description="Basic and acidic residues" evidence="2">
    <location>
        <begin position="188"/>
        <end position="223"/>
    </location>
</feature>
<dbReference type="EMBL" id="JAHRHJ020003813">
    <property type="protein sequence ID" value="KAH9290653.1"/>
    <property type="molecule type" value="Genomic_DNA"/>
</dbReference>
<evidence type="ECO:0000256" key="2">
    <source>
        <dbReference type="SAM" id="MobiDB-lite"/>
    </source>
</evidence>
<protein>
    <submittedName>
        <fullName evidence="3">Uncharacterized protein</fullName>
    </submittedName>
</protein>
<feature type="compositionally biased region" description="Polar residues" evidence="2">
    <location>
        <begin position="475"/>
        <end position="490"/>
    </location>
</feature>
<evidence type="ECO:0000256" key="1">
    <source>
        <dbReference type="SAM" id="Coils"/>
    </source>
</evidence>
<dbReference type="Proteomes" id="UP000824469">
    <property type="component" value="Unassembled WGS sequence"/>
</dbReference>
<dbReference type="OMA" id="EERAYNY"/>
<evidence type="ECO:0000313" key="3">
    <source>
        <dbReference type="EMBL" id="KAH9290653.1"/>
    </source>
</evidence>
<reference evidence="3 4" key="1">
    <citation type="journal article" date="2021" name="Nat. Plants">
        <title>The Taxus genome provides insights into paclitaxel biosynthesis.</title>
        <authorList>
            <person name="Xiong X."/>
            <person name="Gou J."/>
            <person name="Liao Q."/>
            <person name="Li Y."/>
            <person name="Zhou Q."/>
            <person name="Bi G."/>
            <person name="Li C."/>
            <person name="Du R."/>
            <person name="Wang X."/>
            <person name="Sun T."/>
            <person name="Guo L."/>
            <person name="Liang H."/>
            <person name="Lu P."/>
            <person name="Wu Y."/>
            <person name="Zhang Z."/>
            <person name="Ro D.K."/>
            <person name="Shang Y."/>
            <person name="Huang S."/>
            <person name="Yan J."/>
        </authorList>
    </citation>
    <scope>NUCLEOTIDE SEQUENCE [LARGE SCALE GENOMIC DNA]</scope>
    <source>
        <strain evidence="3">Ta-2019</strain>
    </source>
</reference>
<proteinExistence type="predicted"/>
<evidence type="ECO:0000313" key="4">
    <source>
        <dbReference type="Proteomes" id="UP000824469"/>
    </source>
</evidence>
<keyword evidence="4" id="KW-1185">Reference proteome</keyword>
<accession>A0AA38C1B2</accession>
<comment type="caution">
    <text evidence="3">The sequence shown here is derived from an EMBL/GenBank/DDBJ whole genome shotgun (WGS) entry which is preliminary data.</text>
</comment>
<dbReference type="Pfam" id="PF06273">
    <property type="entry name" value="eIF-4B"/>
    <property type="match status" value="2"/>
</dbReference>
<feature type="region of interest" description="Disordered" evidence="2">
    <location>
        <begin position="1"/>
        <end position="275"/>
    </location>
</feature>
<feature type="compositionally biased region" description="Basic and acidic residues" evidence="2">
    <location>
        <begin position="496"/>
        <end position="505"/>
    </location>
</feature>
<name>A0AA38C1B2_TAXCH</name>
<feature type="compositionally biased region" description="Basic and acidic residues" evidence="2">
    <location>
        <begin position="540"/>
        <end position="552"/>
    </location>
</feature>
<keyword evidence="1" id="KW-0175">Coiled coil</keyword>
<dbReference type="InterPro" id="IPR010433">
    <property type="entry name" value="EIF-4B_pln"/>
</dbReference>
<gene>
    <name evidence="3" type="ORF">KI387_034770</name>
</gene>
<feature type="compositionally biased region" description="Basic and acidic residues" evidence="2">
    <location>
        <begin position="94"/>
        <end position="109"/>
    </location>
</feature>
<organism evidence="3 4">
    <name type="scientific">Taxus chinensis</name>
    <name type="common">Chinese yew</name>
    <name type="synonym">Taxus wallichiana var. chinensis</name>
    <dbReference type="NCBI Taxonomy" id="29808"/>
    <lineage>
        <taxon>Eukaryota</taxon>
        <taxon>Viridiplantae</taxon>
        <taxon>Streptophyta</taxon>
        <taxon>Embryophyta</taxon>
        <taxon>Tracheophyta</taxon>
        <taxon>Spermatophyta</taxon>
        <taxon>Pinopsida</taxon>
        <taxon>Pinidae</taxon>
        <taxon>Conifers II</taxon>
        <taxon>Cupressales</taxon>
        <taxon>Taxaceae</taxon>
        <taxon>Taxus</taxon>
    </lineage>
</organism>
<feature type="compositionally biased region" description="Basic and acidic residues" evidence="2">
    <location>
        <begin position="417"/>
        <end position="443"/>
    </location>
</feature>
<feature type="compositionally biased region" description="Basic and acidic residues" evidence="2">
    <location>
        <begin position="140"/>
        <end position="169"/>
    </location>
</feature>
<dbReference type="AlphaFoldDB" id="A0AA38C1B2"/>